<dbReference type="EMBL" id="QUAH01000002">
    <property type="protein sequence ID" value="RFT16711.1"/>
    <property type="molecule type" value="Genomic_DNA"/>
</dbReference>
<name>A0A3E2BPT2_9BACT</name>
<protein>
    <submittedName>
        <fullName evidence="1">Uncharacterized protein</fullName>
    </submittedName>
</protein>
<reference evidence="1 2" key="1">
    <citation type="submission" date="2018-08" db="EMBL/GenBank/DDBJ databases">
        <title>Genome analysis of the thermophilic bacterium of the candidate phylum Aminicenantes from deep subsurface aquifer revealed its physiology and ecological role.</title>
        <authorList>
            <person name="Kadnikov V.V."/>
            <person name="Mardanov A.V."/>
            <person name="Beletsky A.V."/>
            <person name="Karnachuk O.V."/>
            <person name="Ravin N.V."/>
        </authorList>
    </citation>
    <scope>NUCLEOTIDE SEQUENCE [LARGE SCALE GENOMIC DNA]</scope>
    <source>
        <strain evidence="1">BY38</strain>
    </source>
</reference>
<sequence>MRTIPSFPADTLAISLTISAFSQGLRFQPLYLQVIYY</sequence>
<accession>A0A3E2BPT2</accession>
<gene>
    <name evidence="1" type="ORF">OP8BY_1324</name>
</gene>
<evidence type="ECO:0000313" key="1">
    <source>
        <dbReference type="EMBL" id="RFT16711.1"/>
    </source>
</evidence>
<organism evidence="1 2">
    <name type="scientific">Candidatus Saccharicenans subterraneus</name>
    <dbReference type="NCBI Taxonomy" id="2508984"/>
    <lineage>
        <taxon>Bacteria</taxon>
        <taxon>Candidatus Aminicenantota</taxon>
        <taxon>Candidatus Aminicenantia</taxon>
        <taxon>Candidatus Aminicenantales</taxon>
        <taxon>Candidatus Saccharicenantaceae</taxon>
        <taxon>Candidatus Saccharicenans</taxon>
    </lineage>
</organism>
<dbReference type="AlphaFoldDB" id="A0A3E2BPT2"/>
<dbReference type="Proteomes" id="UP000257323">
    <property type="component" value="Unassembled WGS sequence"/>
</dbReference>
<evidence type="ECO:0000313" key="2">
    <source>
        <dbReference type="Proteomes" id="UP000257323"/>
    </source>
</evidence>
<comment type="caution">
    <text evidence="1">The sequence shown here is derived from an EMBL/GenBank/DDBJ whole genome shotgun (WGS) entry which is preliminary data.</text>
</comment>
<proteinExistence type="predicted"/>